<accession>X1PZE4</accession>
<feature type="non-terminal residue" evidence="1">
    <location>
        <position position="41"/>
    </location>
</feature>
<proteinExistence type="predicted"/>
<dbReference type="AlphaFoldDB" id="X1PZE4"/>
<feature type="non-terminal residue" evidence="1">
    <location>
        <position position="1"/>
    </location>
</feature>
<evidence type="ECO:0000313" key="1">
    <source>
        <dbReference type="EMBL" id="GAI61662.1"/>
    </source>
</evidence>
<gene>
    <name evidence="1" type="ORF">S06H3_66918</name>
</gene>
<protein>
    <submittedName>
        <fullName evidence="1">Uncharacterized protein</fullName>
    </submittedName>
</protein>
<comment type="caution">
    <text evidence="1">The sequence shown here is derived from an EMBL/GenBank/DDBJ whole genome shotgun (WGS) entry which is preliminary data.</text>
</comment>
<dbReference type="EMBL" id="BARV01045932">
    <property type="protein sequence ID" value="GAI61662.1"/>
    <property type="molecule type" value="Genomic_DNA"/>
</dbReference>
<sequence length="41" mass="4777">IFYVEKFTGTQSYNRPFWSHTALGTTFLGSLWHEPVPFNLS</sequence>
<reference evidence="1" key="1">
    <citation type="journal article" date="2014" name="Front. Microbiol.">
        <title>High frequency of phylogenetically diverse reductive dehalogenase-homologous genes in deep subseafloor sedimentary metagenomes.</title>
        <authorList>
            <person name="Kawai M."/>
            <person name="Futagami T."/>
            <person name="Toyoda A."/>
            <person name="Takaki Y."/>
            <person name="Nishi S."/>
            <person name="Hori S."/>
            <person name="Arai W."/>
            <person name="Tsubouchi T."/>
            <person name="Morono Y."/>
            <person name="Uchiyama I."/>
            <person name="Ito T."/>
            <person name="Fujiyama A."/>
            <person name="Inagaki F."/>
            <person name="Takami H."/>
        </authorList>
    </citation>
    <scope>NUCLEOTIDE SEQUENCE</scope>
    <source>
        <strain evidence="1">Expedition CK06-06</strain>
    </source>
</reference>
<name>X1PZE4_9ZZZZ</name>
<organism evidence="1">
    <name type="scientific">marine sediment metagenome</name>
    <dbReference type="NCBI Taxonomy" id="412755"/>
    <lineage>
        <taxon>unclassified sequences</taxon>
        <taxon>metagenomes</taxon>
        <taxon>ecological metagenomes</taxon>
    </lineage>
</organism>